<keyword evidence="1" id="KW-0489">Methyltransferase</keyword>
<dbReference type="Pfam" id="PF08100">
    <property type="entry name" value="Dimerisation"/>
    <property type="match status" value="1"/>
</dbReference>
<dbReference type="InterPro" id="IPR029063">
    <property type="entry name" value="SAM-dependent_MTases_sf"/>
</dbReference>
<dbReference type="Proteomes" id="UP000308549">
    <property type="component" value="Unassembled WGS sequence"/>
</dbReference>
<keyword evidence="2" id="KW-0808">Transferase</keyword>
<dbReference type="GO" id="GO:0008171">
    <property type="term" value="F:O-methyltransferase activity"/>
    <property type="evidence" value="ECO:0007669"/>
    <property type="project" value="InterPro"/>
</dbReference>
<sequence>MALSATEHEDLTRASQASAGSTAQYLSDTTNNAARIKALTAAKNLLFELQNGDDAFFYRLEQVAAATVLRFLINVKALEAMPQHHPISAADLATTLHCEPAFIIRLMRLCVAAGTFAEPTLDTYAHTKRSLSLLDPGYYHFFTIMMDDFYARGCFPALSEYFALRERKCPSDPKRNVYTYSQGMDGRDWHEVFARTPELLRRVNVAFSGRWASVPVLGAYPFEGLVDMGFEGGDGEEGRVLMVDVGGAVGGSMKELREAVPGLKGVIVLQDQESVIGSIPEGFLSGDVVPMVHDFFTPQPVKGAKVYYMRRVLHDWPDLQASQILQHQADAMAEDSIILIADMVVPEKVQRDDTYVYWMDLTMLMFAGKGRSAKDWQKLFDESGLELVKIWEPAIGTQCVVEGRKKK</sequence>
<gene>
    <name evidence="7" type="ORF">B0A50_06204</name>
</gene>
<name>A0A4U0TSY5_9PEZI</name>
<dbReference type="PANTHER" id="PTHR43712:SF1">
    <property type="entry name" value="HYPOTHETICAL O-METHYLTRANSFERASE (EUROFUNG)-RELATED"/>
    <property type="match status" value="1"/>
</dbReference>
<evidence type="ECO:0000256" key="3">
    <source>
        <dbReference type="ARBA" id="ARBA00022691"/>
    </source>
</evidence>
<dbReference type="InterPro" id="IPR012967">
    <property type="entry name" value="COMT_dimerisation"/>
</dbReference>
<dbReference type="SUPFAM" id="SSF53335">
    <property type="entry name" value="S-adenosyl-L-methionine-dependent methyltransferases"/>
    <property type="match status" value="1"/>
</dbReference>
<dbReference type="OrthoDB" id="1535081at2759"/>
<evidence type="ECO:0000256" key="1">
    <source>
        <dbReference type="ARBA" id="ARBA00022603"/>
    </source>
</evidence>
<dbReference type="PROSITE" id="PS51683">
    <property type="entry name" value="SAM_OMT_II"/>
    <property type="match status" value="1"/>
</dbReference>
<dbReference type="Gene3D" id="1.10.10.10">
    <property type="entry name" value="Winged helix-like DNA-binding domain superfamily/Winged helix DNA-binding domain"/>
    <property type="match status" value="1"/>
</dbReference>
<dbReference type="Gene3D" id="3.40.50.150">
    <property type="entry name" value="Vaccinia Virus protein VP39"/>
    <property type="match status" value="1"/>
</dbReference>
<feature type="domain" description="O-methyltransferase dimerisation" evidence="6">
    <location>
        <begin position="65"/>
        <end position="134"/>
    </location>
</feature>
<dbReference type="InterPro" id="IPR036388">
    <property type="entry name" value="WH-like_DNA-bd_sf"/>
</dbReference>
<evidence type="ECO:0000313" key="8">
    <source>
        <dbReference type="Proteomes" id="UP000308549"/>
    </source>
</evidence>
<evidence type="ECO:0000313" key="7">
    <source>
        <dbReference type="EMBL" id="TKA25300.1"/>
    </source>
</evidence>
<feature type="domain" description="O-methyltransferase C-terminal" evidence="5">
    <location>
        <begin position="241"/>
        <end position="384"/>
    </location>
</feature>
<proteinExistence type="predicted"/>
<keyword evidence="3" id="KW-0949">S-adenosyl-L-methionine</keyword>
<dbReference type="SUPFAM" id="SSF46785">
    <property type="entry name" value="Winged helix' DNA-binding domain"/>
    <property type="match status" value="1"/>
</dbReference>
<dbReference type="EMBL" id="NAJL01000036">
    <property type="protein sequence ID" value="TKA25300.1"/>
    <property type="molecule type" value="Genomic_DNA"/>
</dbReference>
<dbReference type="PANTHER" id="PTHR43712">
    <property type="entry name" value="PUTATIVE (AFU_ORTHOLOGUE AFUA_4G14580)-RELATED"/>
    <property type="match status" value="1"/>
</dbReference>
<dbReference type="GO" id="GO:0046983">
    <property type="term" value="F:protein dimerization activity"/>
    <property type="evidence" value="ECO:0007669"/>
    <property type="project" value="InterPro"/>
</dbReference>
<evidence type="ECO:0000259" key="5">
    <source>
        <dbReference type="Pfam" id="PF00891"/>
    </source>
</evidence>
<dbReference type="InterPro" id="IPR036390">
    <property type="entry name" value="WH_DNA-bd_sf"/>
</dbReference>
<feature type="active site" description="Proton acceptor" evidence="4">
    <location>
        <position position="314"/>
    </location>
</feature>
<comment type="caution">
    <text evidence="7">The sequence shown here is derived from an EMBL/GenBank/DDBJ whole genome shotgun (WGS) entry which is preliminary data.</text>
</comment>
<keyword evidence="8" id="KW-1185">Reference proteome</keyword>
<evidence type="ECO:0000259" key="6">
    <source>
        <dbReference type="Pfam" id="PF08100"/>
    </source>
</evidence>
<protein>
    <submittedName>
        <fullName evidence="7">Uncharacterized protein</fullName>
    </submittedName>
</protein>
<evidence type="ECO:0000256" key="4">
    <source>
        <dbReference type="PIRSR" id="PIRSR005739-1"/>
    </source>
</evidence>
<organism evidence="7 8">
    <name type="scientific">Salinomyces thailandicus</name>
    <dbReference type="NCBI Taxonomy" id="706561"/>
    <lineage>
        <taxon>Eukaryota</taxon>
        <taxon>Fungi</taxon>
        <taxon>Dikarya</taxon>
        <taxon>Ascomycota</taxon>
        <taxon>Pezizomycotina</taxon>
        <taxon>Dothideomycetes</taxon>
        <taxon>Dothideomycetidae</taxon>
        <taxon>Mycosphaerellales</taxon>
        <taxon>Teratosphaeriaceae</taxon>
        <taxon>Salinomyces</taxon>
    </lineage>
</organism>
<dbReference type="AlphaFoldDB" id="A0A4U0TSY5"/>
<evidence type="ECO:0000256" key="2">
    <source>
        <dbReference type="ARBA" id="ARBA00022679"/>
    </source>
</evidence>
<dbReference type="Pfam" id="PF00891">
    <property type="entry name" value="Methyltransf_2"/>
    <property type="match status" value="1"/>
</dbReference>
<dbReference type="InterPro" id="IPR001077">
    <property type="entry name" value="COMT_C"/>
</dbReference>
<dbReference type="InterPro" id="IPR016461">
    <property type="entry name" value="COMT-like"/>
</dbReference>
<accession>A0A4U0TSY5</accession>
<reference evidence="7 8" key="1">
    <citation type="submission" date="2017-03" db="EMBL/GenBank/DDBJ databases">
        <title>Genomes of endolithic fungi from Antarctica.</title>
        <authorList>
            <person name="Coleine C."/>
            <person name="Masonjones S."/>
            <person name="Stajich J.E."/>
        </authorList>
    </citation>
    <scope>NUCLEOTIDE SEQUENCE [LARGE SCALE GENOMIC DNA]</scope>
    <source>
        <strain evidence="7 8">CCFEE 6315</strain>
    </source>
</reference>
<dbReference type="PIRSF" id="PIRSF005739">
    <property type="entry name" value="O-mtase"/>
    <property type="match status" value="1"/>
</dbReference>
<dbReference type="GO" id="GO:0032259">
    <property type="term" value="P:methylation"/>
    <property type="evidence" value="ECO:0007669"/>
    <property type="project" value="UniProtKB-KW"/>
</dbReference>